<evidence type="ECO:0000313" key="8">
    <source>
        <dbReference type="Proteomes" id="UP000324705"/>
    </source>
</evidence>
<dbReference type="Pfam" id="PF00450">
    <property type="entry name" value="Peptidase_S10"/>
    <property type="match status" value="2"/>
</dbReference>
<evidence type="ECO:0000256" key="4">
    <source>
        <dbReference type="ARBA" id="ARBA00023157"/>
    </source>
</evidence>
<evidence type="ECO:0000256" key="1">
    <source>
        <dbReference type="ARBA" id="ARBA00009431"/>
    </source>
</evidence>
<keyword evidence="5" id="KW-0325">Glycoprotein</keyword>
<dbReference type="InterPro" id="IPR001563">
    <property type="entry name" value="Peptidase_S10"/>
</dbReference>
<evidence type="ECO:0000256" key="2">
    <source>
        <dbReference type="ARBA" id="ARBA00022729"/>
    </source>
</evidence>
<reference evidence="7 8" key="1">
    <citation type="submission" date="2017-09" db="EMBL/GenBank/DDBJ databases">
        <authorList>
            <consortium name="International Durum Wheat Genome Sequencing Consortium (IDWGSC)"/>
            <person name="Milanesi L."/>
        </authorList>
    </citation>
    <scope>NUCLEOTIDE SEQUENCE [LARGE SCALE GENOMIC DNA]</scope>
    <source>
        <strain evidence="8">cv. Svevo</strain>
    </source>
</reference>
<dbReference type="AlphaFoldDB" id="A0A9R0XAN2"/>
<feature type="chain" id="PRO_5040544336" description="Carboxypeptidase" evidence="6">
    <location>
        <begin position="24"/>
        <end position="860"/>
    </location>
</feature>
<dbReference type="Gene3D" id="3.40.50.1820">
    <property type="entry name" value="alpha/beta hydrolase"/>
    <property type="match status" value="2"/>
</dbReference>
<dbReference type="InterPro" id="IPR033124">
    <property type="entry name" value="Ser_caboxypep_his_AS"/>
</dbReference>
<keyword evidence="3" id="KW-0865">Zymogen</keyword>
<keyword evidence="6" id="KW-0378">Hydrolase</keyword>
<dbReference type="Gene3D" id="6.10.250.940">
    <property type="match status" value="2"/>
</dbReference>
<evidence type="ECO:0000256" key="5">
    <source>
        <dbReference type="ARBA" id="ARBA00023180"/>
    </source>
</evidence>
<dbReference type="PROSITE" id="PS00560">
    <property type="entry name" value="CARBOXYPEPT_SER_HIS"/>
    <property type="match status" value="1"/>
</dbReference>
<keyword evidence="8" id="KW-1185">Reference proteome</keyword>
<gene>
    <name evidence="7" type="ORF">TRITD_5Bv1G139980</name>
</gene>
<dbReference type="GO" id="GO:0006508">
    <property type="term" value="P:proteolysis"/>
    <property type="evidence" value="ECO:0007669"/>
    <property type="project" value="UniProtKB-KW"/>
</dbReference>
<dbReference type="Proteomes" id="UP000324705">
    <property type="component" value="Chromosome 5B"/>
</dbReference>
<dbReference type="FunFam" id="3.40.50.11320:FF:000002">
    <property type="entry name" value="Carboxypeptidase"/>
    <property type="match status" value="1"/>
</dbReference>
<evidence type="ECO:0000256" key="6">
    <source>
        <dbReference type="RuleBase" id="RU361156"/>
    </source>
</evidence>
<evidence type="ECO:0000313" key="7">
    <source>
        <dbReference type="EMBL" id="VAI33197.1"/>
    </source>
</evidence>
<accession>A0A9R0XAN2</accession>
<protein>
    <recommendedName>
        <fullName evidence="6">Carboxypeptidase</fullName>
        <ecNumber evidence="6">3.4.16.-</ecNumber>
    </recommendedName>
</protein>
<keyword evidence="2 6" id="KW-0732">Signal</keyword>
<dbReference type="InterPro" id="IPR018202">
    <property type="entry name" value="Ser_caboxypep_ser_AS"/>
</dbReference>
<dbReference type="GO" id="GO:0004185">
    <property type="term" value="F:serine-type carboxypeptidase activity"/>
    <property type="evidence" value="ECO:0007669"/>
    <property type="project" value="UniProtKB-UniRule"/>
</dbReference>
<feature type="signal peptide" evidence="6">
    <location>
        <begin position="1"/>
        <end position="23"/>
    </location>
</feature>
<dbReference type="EC" id="3.4.16.-" evidence="6"/>
<dbReference type="PROSITE" id="PS00131">
    <property type="entry name" value="CARBOXYPEPT_SER_SER"/>
    <property type="match status" value="1"/>
</dbReference>
<sequence>MKIISSLSLLLICLAALQLHANASQEAQLREFMLSRRNSDSTDTFKVRNIADRFAGSLSAESSVSDQSSMKAADMITALPGQPEGVDFNQYGGYVTVDEENGRALFYYLVESPSGASDKPLLLWLNGGPGCSSLGYGAMQELGPFRVTEDNRTLSRNMNAWNNVANVIFLESPAGVGFSYSNTSADYDLSGDERTADDAYVFLVKWLERFPEYKGRAFYISGESFAGHYVPELAATILLHNTYSNRTIINLQGILVGNPYLDANRNIKGAINYYWTHAVMSDEVYANITKNCDFDSVDGTFTNAACNGAVDGFSAGNIDGYNIYAPVCIDAPNGTYYPSGYLAGYDPCSDYPTHAYLNDPAVQMAFHARMTKWTGCTNLNWKDAPMSMLPTIKWLIESKLPIWIFSGDFDTVCSLPGTRYSIQDLGLSVTTPWRPWIAKEEVGGYVQQYAGGFTFLSVRGAGHLVPSFQPERVLSLSQEAQLKKFISSRKNSASSTDTFRVRNIADRVAGSLSTESTVSDQSSMKAADKITTLPGQPEGVDFDQYGGYVTVDAENGRALFYYLVESPSGASDKPLVLWLNGGPGCSSLGFGAMQELGPFRVTEDNKTLSRNMNAWNNVANVIFLESPAGVGYSYSNTSSDYDLSGDERTADDAYVFLVKWLERFPEYKDRAFYISGESYAGHYVPELAATILLHNTYNNRTVINLQGILVGNPYLDANRNIKGAVDYFWTHAVMSDEVYANITKNCDFDNLNGTFTDAACMGAAVAFDSGYIDGYNIYAPVCIDAPNGTYYPAGYLPGYDPCSYYPTDAYLNDPAVQMAFHARTTKMVALAGGRLCSAVCRGIHVPICEGSWPYGSILPA</sequence>
<proteinExistence type="inferred from homology"/>
<dbReference type="PRINTS" id="PR00724">
    <property type="entry name" value="CRBOXYPTASEC"/>
</dbReference>
<dbReference type="Gramene" id="TRITD5Bv1G139980.2">
    <property type="protein sequence ID" value="TRITD5Bv1G139980.2"/>
    <property type="gene ID" value="TRITD5Bv1G139980"/>
</dbReference>
<dbReference type="PANTHER" id="PTHR11802">
    <property type="entry name" value="SERINE PROTEASE FAMILY S10 SERINE CARBOXYPEPTIDASE"/>
    <property type="match status" value="1"/>
</dbReference>
<comment type="similarity">
    <text evidence="1 6">Belongs to the peptidase S10 family.</text>
</comment>
<dbReference type="PANTHER" id="PTHR11802:SF233">
    <property type="entry name" value="CARBOXYPEPTIDASE"/>
    <property type="match status" value="1"/>
</dbReference>
<keyword evidence="6" id="KW-0645">Protease</keyword>
<dbReference type="InterPro" id="IPR029058">
    <property type="entry name" value="AB_hydrolase_fold"/>
</dbReference>
<dbReference type="SUPFAM" id="SSF53474">
    <property type="entry name" value="alpha/beta-Hydrolases"/>
    <property type="match status" value="2"/>
</dbReference>
<dbReference type="Gene3D" id="3.40.50.11320">
    <property type="match status" value="1"/>
</dbReference>
<dbReference type="GO" id="GO:0005773">
    <property type="term" value="C:vacuole"/>
    <property type="evidence" value="ECO:0007669"/>
    <property type="project" value="TreeGrafter"/>
</dbReference>
<organism evidence="7 8">
    <name type="scientific">Triticum turgidum subsp. durum</name>
    <name type="common">Durum wheat</name>
    <name type="synonym">Triticum durum</name>
    <dbReference type="NCBI Taxonomy" id="4567"/>
    <lineage>
        <taxon>Eukaryota</taxon>
        <taxon>Viridiplantae</taxon>
        <taxon>Streptophyta</taxon>
        <taxon>Embryophyta</taxon>
        <taxon>Tracheophyta</taxon>
        <taxon>Spermatophyta</taxon>
        <taxon>Magnoliopsida</taxon>
        <taxon>Liliopsida</taxon>
        <taxon>Poales</taxon>
        <taxon>Poaceae</taxon>
        <taxon>BOP clade</taxon>
        <taxon>Pooideae</taxon>
        <taxon>Triticodae</taxon>
        <taxon>Triticeae</taxon>
        <taxon>Triticinae</taxon>
        <taxon>Triticum</taxon>
    </lineage>
</organism>
<keyword evidence="4" id="KW-1015">Disulfide bond</keyword>
<keyword evidence="6" id="KW-0121">Carboxypeptidase</keyword>
<dbReference type="EMBL" id="LT934120">
    <property type="protein sequence ID" value="VAI33197.1"/>
    <property type="molecule type" value="Genomic_DNA"/>
</dbReference>
<name>A0A9R0XAN2_TRITD</name>
<dbReference type="FunFam" id="3.40.50.1820:FF:000573">
    <property type="entry name" value="Carboxypeptidase"/>
    <property type="match status" value="2"/>
</dbReference>
<evidence type="ECO:0000256" key="3">
    <source>
        <dbReference type="ARBA" id="ARBA00023145"/>
    </source>
</evidence>